<sequence length="77" mass="8838">MGRGRRGSLRGRIIGLENATGRERGLIGLESSKENEKQNDNTYKLKIKNVTELDILDKEDNVLSSHEVRWRCFLIIP</sequence>
<name>A0A7J6W636_THATH</name>
<comment type="caution">
    <text evidence="1">The sequence shown here is derived from an EMBL/GenBank/DDBJ whole genome shotgun (WGS) entry which is preliminary data.</text>
</comment>
<reference evidence="1 2" key="1">
    <citation type="submission" date="2020-06" db="EMBL/GenBank/DDBJ databases">
        <title>Transcriptomic and genomic resources for Thalictrum thalictroides and T. hernandezii: Facilitating candidate gene discovery in an emerging model plant lineage.</title>
        <authorList>
            <person name="Arias T."/>
            <person name="Riano-Pachon D.M."/>
            <person name="Di Stilio V.S."/>
        </authorList>
    </citation>
    <scope>NUCLEOTIDE SEQUENCE [LARGE SCALE GENOMIC DNA]</scope>
    <source>
        <strain evidence="2">cv. WT478/WT964</strain>
        <tissue evidence="1">Leaves</tissue>
    </source>
</reference>
<gene>
    <name evidence="1" type="ORF">FRX31_017587</name>
</gene>
<accession>A0A7J6W636</accession>
<organism evidence="1 2">
    <name type="scientific">Thalictrum thalictroides</name>
    <name type="common">Rue-anemone</name>
    <name type="synonym">Anemone thalictroides</name>
    <dbReference type="NCBI Taxonomy" id="46969"/>
    <lineage>
        <taxon>Eukaryota</taxon>
        <taxon>Viridiplantae</taxon>
        <taxon>Streptophyta</taxon>
        <taxon>Embryophyta</taxon>
        <taxon>Tracheophyta</taxon>
        <taxon>Spermatophyta</taxon>
        <taxon>Magnoliopsida</taxon>
        <taxon>Ranunculales</taxon>
        <taxon>Ranunculaceae</taxon>
        <taxon>Thalictroideae</taxon>
        <taxon>Thalictrum</taxon>
    </lineage>
</organism>
<evidence type="ECO:0000313" key="2">
    <source>
        <dbReference type="Proteomes" id="UP000554482"/>
    </source>
</evidence>
<protein>
    <submittedName>
        <fullName evidence="1">Uncharacterized protein</fullName>
    </submittedName>
</protein>
<evidence type="ECO:0000313" key="1">
    <source>
        <dbReference type="EMBL" id="KAF5192826.1"/>
    </source>
</evidence>
<dbReference type="EMBL" id="JABWDY010020881">
    <property type="protein sequence ID" value="KAF5192826.1"/>
    <property type="molecule type" value="Genomic_DNA"/>
</dbReference>
<keyword evidence="2" id="KW-1185">Reference proteome</keyword>
<proteinExistence type="predicted"/>
<dbReference type="Proteomes" id="UP000554482">
    <property type="component" value="Unassembled WGS sequence"/>
</dbReference>
<dbReference type="AlphaFoldDB" id="A0A7J6W636"/>